<protein>
    <submittedName>
        <fullName evidence="3">Uncharacterized protein</fullName>
    </submittedName>
</protein>
<evidence type="ECO:0000256" key="1">
    <source>
        <dbReference type="SAM" id="MobiDB-lite"/>
    </source>
</evidence>
<evidence type="ECO:0000313" key="4">
    <source>
        <dbReference type="Proteomes" id="UP001501638"/>
    </source>
</evidence>
<feature type="transmembrane region" description="Helical" evidence="2">
    <location>
        <begin position="56"/>
        <end position="76"/>
    </location>
</feature>
<keyword evidence="4" id="KW-1185">Reference proteome</keyword>
<proteinExistence type="predicted"/>
<sequence length="79" mass="8612">MTGRRTPPGCSTEEEAVPPGRDRGWRPTAVGRRCRRAVRGGARWAVRRRSVAADQFLRGACYGAGATAVSLLTVWAQTR</sequence>
<organism evidence="3 4">
    <name type="scientific">Streptomyces macrosporus</name>
    <dbReference type="NCBI Taxonomy" id="44032"/>
    <lineage>
        <taxon>Bacteria</taxon>
        <taxon>Bacillati</taxon>
        <taxon>Actinomycetota</taxon>
        <taxon>Actinomycetes</taxon>
        <taxon>Kitasatosporales</taxon>
        <taxon>Streptomycetaceae</taxon>
        <taxon>Streptomyces</taxon>
    </lineage>
</organism>
<feature type="region of interest" description="Disordered" evidence="1">
    <location>
        <begin position="1"/>
        <end position="27"/>
    </location>
</feature>
<keyword evidence="2" id="KW-1133">Transmembrane helix</keyword>
<reference evidence="3 4" key="1">
    <citation type="journal article" date="2019" name="Int. J. Syst. Evol. Microbiol.">
        <title>The Global Catalogue of Microorganisms (GCM) 10K type strain sequencing project: providing services to taxonomists for standard genome sequencing and annotation.</title>
        <authorList>
            <consortium name="The Broad Institute Genomics Platform"/>
            <consortium name="The Broad Institute Genome Sequencing Center for Infectious Disease"/>
            <person name="Wu L."/>
            <person name="Ma J."/>
        </authorList>
    </citation>
    <scope>NUCLEOTIDE SEQUENCE [LARGE SCALE GENOMIC DNA]</scope>
    <source>
        <strain evidence="3 4">JCM 6305</strain>
    </source>
</reference>
<dbReference type="EMBL" id="BAAASZ010000020">
    <property type="protein sequence ID" value="GAA2442784.1"/>
    <property type="molecule type" value="Genomic_DNA"/>
</dbReference>
<evidence type="ECO:0000313" key="3">
    <source>
        <dbReference type="EMBL" id="GAA2442784.1"/>
    </source>
</evidence>
<name>A0ABN3JWW7_9ACTN</name>
<keyword evidence="2" id="KW-0472">Membrane</keyword>
<dbReference type="Proteomes" id="UP001501638">
    <property type="component" value="Unassembled WGS sequence"/>
</dbReference>
<keyword evidence="2" id="KW-0812">Transmembrane</keyword>
<comment type="caution">
    <text evidence="3">The sequence shown here is derived from an EMBL/GenBank/DDBJ whole genome shotgun (WGS) entry which is preliminary data.</text>
</comment>
<accession>A0ABN3JWW7</accession>
<gene>
    <name evidence="3" type="ORF">GCM10010405_27890</name>
</gene>
<dbReference type="RefSeq" id="WP_344322620.1">
    <property type="nucleotide sequence ID" value="NZ_BAAASZ010000020.1"/>
</dbReference>
<evidence type="ECO:0000256" key="2">
    <source>
        <dbReference type="SAM" id="Phobius"/>
    </source>
</evidence>